<dbReference type="EMBL" id="CENE01000004">
    <property type="protein sequence ID" value="CEQ39936.1"/>
    <property type="molecule type" value="Genomic_DNA"/>
</dbReference>
<dbReference type="Pfam" id="PF00245">
    <property type="entry name" value="Alk_phosphatase"/>
    <property type="match status" value="2"/>
</dbReference>
<dbReference type="Gene3D" id="3.40.720.10">
    <property type="entry name" value="Alkaline Phosphatase, subunit A"/>
    <property type="match status" value="2"/>
</dbReference>
<keyword evidence="2" id="KW-0479">Metal-binding</keyword>
<evidence type="ECO:0000313" key="3">
    <source>
        <dbReference type="EMBL" id="CEQ39936.1"/>
    </source>
</evidence>
<dbReference type="PANTHER" id="PTHR11596:SF72">
    <property type="entry name" value="ALKALINE PHOSPHATASE"/>
    <property type="match status" value="1"/>
</dbReference>
<dbReference type="GO" id="GO:0046872">
    <property type="term" value="F:metal ion binding"/>
    <property type="evidence" value="ECO:0007669"/>
    <property type="project" value="UniProtKB-KW"/>
</dbReference>
<gene>
    <name evidence="3" type="primary">SPOSA6832_01511</name>
</gene>
<organism evidence="3 4">
    <name type="scientific">Sporidiobolus salmonicolor</name>
    <name type="common">Yeast-like fungus</name>
    <name type="synonym">Sporobolomyces salmonicolor</name>
    <dbReference type="NCBI Taxonomy" id="5005"/>
    <lineage>
        <taxon>Eukaryota</taxon>
        <taxon>Fungi</taxon>
        <taxon>Dikarya</taxon>
        <taxon>Basidiomycota</taxon>
        <taxon>Pucciniomycotina</taxon>
        <taxon>Microbotryomycetes</taxon>
        <taxon>Sporidiobolales</taxon>
        <taxon>Sporidiobolaceae</taxon>
        <taxon>Sporobolomyces</taxon>
    </lineage>
</organism>
<dbReference type="AlphaFoldDB" id="A0A0D6EJ50"/>
<proteinExistence type="predicted"/>
<feature type="binding site" evidence="2">
    <location>
        <position position="204"/>
    </location>
    <ligand>
        <name>Zn(2+)</name>
        <dbReference type="ChEBI" id="CHEBI:29105"/>
        <label>2</label>
    </ligand>
</feature>
<feature type="binding site" evidence="2">
    <location>
        <position position="140"/>
    </location>
    <ligand>
        <name>Zn(2+)</name>
        <dbReference type="ChEBI" id="CHEBI:29105"/>
        <label>2</label>
    </ligand>
</feature>
<keyword evidence="4" id="KW-1185">Reference proteome</keyword>
<feature type="binding site" evidence="2">
    <location>
        <position position="136"/>
    </location>
    <ligand>
        <name>Zn(2+)</name>
        <dbReference type="ChEBI" id="CHEBI:29105"/>
        <label>2</label>
    </ligand>
</feature>
<evidence type="ECO:0000313" key="4">
    <source>
        <dbReference type="Proteomes" id="UP000243876"/>
    </source>
</evidence>
<dbReference type="Proteomes" id="UP000243876">
    <property type="component" value="Unassembled WGS sequence"/>
</dbReference>
<accession>A0A0D6EJ50</accession>
<keyword evidence="2" id="KW-0460">Magnesium</keyword>
<comment type="cofactor">
    <cofactor evidence="2">
        <name>Mg(2+)</name>
        <dbReference type="ChEBI" id="CHEBI:18420"/>
    </cofactor>
    <text evidence="2">Binds 1 Mg(2+) ion.</text>
</comment>
<keyword evidence="2" id="KW-0862">Zinc</keyword>
<evidence type="ECO:0000256" key="1">
    <source>
        <dbReference type="ARBA" id="ARBA00012647"/>
    </source>
</evidence>
<dbReference type="SUPFAM" id="SSF53649">
    <property type="entry name" value="Alkaline phosphatase-like"/>
    <property type="match status" value="1"/>
</dbReference>
<dbReference type="PANTHER" id="PTHR11596">
    <property type="entry name" value="ALKALINE PHOSPHATASE"/>
    <property type="match status" value="1"/>
</dbReference>
<dbReference type="SMART" id="SM00098">
    <property type="entry name" value="alkPPc"/>
    <property type="match status" value="1"/>
</dbReference>
<comment type="cofactor">
    <cofactor evidence="2">
        <name>Zn(2+)</name>
        <dbReference type="ChEBI" id="CHEBI:29105"/>
    </cofactor>
    <text evidence="2">Binds 2 Zn(2+) ions.</text>
</comment>
<feature type="binding site" evidence="2">
    <location>
        <position position="331"/>
    </location>
    <ligand>
        <name>Zn(2+)</name>
        <dbReference type="ChEBI" id="CHEBI:29105"/>
        <label>2</label>
    </ligand>
</feature>
<dbReference type="InterPro" id="IPR017850">
    <property type="entry name" value="Alkaline_phosphatase_core_sf"/>
</dbReference>
<dbReference type="InterPro" id="IPR001952">
    <property type="entry name" value="Alkaline_phosphatase"/>
</dbReference>
<name>A0A0D6EJ50_SPOSA</name>
<protein>
    <recommendedName>
        <fullName evidence="1">alkaline phosphatase</fullName>
        <ecNumber evidence="1">3.1.3.1</ecNumber>
    </recommendedName>
</protein>
<feature type="binding site" evidence="2">
    <location>
        <position position="131"/>
    </location>
    <ligand>
        <name>Mg(2+)</name>
        <dbReference type="ChEBI" id="CHEBI:18420"/>
    </ligand>
</feature>
<feature type="binding site" evidence="2">
    <location>
        <position position="203"/>
    </location>
    <ligand>
        <name>Zn(2+)</name>
        <dbReference type="ChEBI" id="CHEBI:29105"/>
        <label>2</label>
    </ligand>
</feature>
<dbReference type="GO" id="GO:0004035">
    <property type="term" value="F:alkaline phosphatase activity"/>
    <property type="evidence" value="ECO:0007669"/>
    <property type="project" value="UniProtKB-EC"/>
</dbReference>
<dbReference type="EC" id="3.1.3.1" evidence="1"/>
<evidence type="ECO:0000256" key="2">
    <source>
        <dbReference type="PIRSR" id="PIRSR601952-2"/>
    </source>
</evidence>
<sequence length="400" mass="43845">MALRATLAGPNVFGGGGSDFVPKVSNGNVSKIERFQKRGYEFVTTNMSLHELGNDKRALGLFSASTMPTWLDRNIFREQNLADFRAWNPANRTFTAPTVDTPGLKEMTIKAIDILSARSKKAGVPFMLMSEAASIDKAMHVGDMERVSMFSPRFAPNAFCLHRHANWQAISELLELDNTVKTVLAHLEKIGHREDTLVVVTADHGHGFDVFGSADTAYLKAQTDNDKKREAVGTYLSSGLSGYQAEEGASPQNQTVVFSKDGPGFPVNWSPRYTAAWGFAADVDRYEQVHNKTRDTSIKLENGTYRANEEDGPGGFFVSGNLPVGDDQGVHSLVDVPVYAWGPGHELFRGIQNSPEIAFKIAHALDLGRDKNVTKYPAAEYGSEKVLSGRYVAQARKVAL</sequence>
<reference evidence="4" key="1">
    <citation type="submission" date="2015-02" db="EMBL/GenBank/DDBJ databases">
        <authorList>
            <person name="Gon?alves P."/>
        </authorList>
    </citation>
    <scope>NUCLEOTIDE SEQUENCE [LARGE SCALE GENOMIC DNA]</scope>
</reference>
<feature type="non-terminal residue" evidence="3">
    <location>
        <position position="1"/>
    </location>
</feature>
<dbReference type="OrthoDB" id="5818554at2759"/>